<protein>
    <submittedName>
        <fullName evidence="1">Uncharacterized protein</fullName>
    </submittedName>
</protein>
<dbReference type="RefSeq" id="WP_147307111.1">
    <property type="nucleotide sequence ID" value="NZ_CP013729.1"/>
</dbReference>
<sequence length="76" mass="8827">MRHRFAAHTMGHQHHQFSLVMQRILRQTELLMQRRVSAAGTSAEAEHPSLEGLEVTESTWDEWAEAVNHQDHSRAR</sequence>
<accession>A0A0U3LFN8</accession>
<keyword evidence="2" id="KW-1185">Reference proteome</keyword>
<evidence type="ECO:0000313" key="2">
    <source>
        <dbReference type="Proteomes" id="UP000060699"/>
    </source>
</evidence>
<dbReference type="OrthoDB" id="9154854at2"/>
<organism evidence="1 2">
    <name type="scientific">Roseateles depolymerans</name>
    <dbReference type="NCBI Taxonomy" id="76731"/>
    <lineage>
        <taxon>Bacteria</taxon>
        <taxon>Pseudomonadati</taxon>
        <taxon>Pseudomonadota</taxon>
        <taxon>Betaproteobacteria</taxon>
        <taxon>Burkholderiales</taxon>
        <taxon>Sphaerotilaceae</taxon>
        <taxon>Roseateles</taxon>
    </lineage>
</organism>
<dbReference type="STRING" id="76731.RD2015_786"/>
<dbReference type="AlphaFoldDB" id="A0A0U3LFN8"/>
<dbReference type="KEGG" id="rdp:RD2015_786"/>
<gene>
    <name evidence="1" type="ORF">RD2015_786</name>
</gene>
<evidence type="ECO:0000313" key="1">
    <source>
        <dbReference type="EMBL" id="ALV05282.1"/>
    </source>
</evidence>
<reference evidence="1 2" key="1">
    <citation type="submission" date="2015-12" db="EMBL/GenBank/DDBJ databases">
        <title>Complete genome of Roseateles depolymerans KCTC 42856.</title>
        <authorList>
            <person name="Kim K.M."/>
        </authorList>
    </citation>
    <scope>NUCLEOTIDE SEQUENCE [LARGE SCALE GENOMIC DNA]</scope>
    <source>
        <strain evidence="1 2">KCTC 42856</strain>
    </source>
</reference>
<dbReference type="Proteomes" id="UP000060699">
    <property type="component" value="Chromosome"/>
</dbReference>
<dbReference type="EMBL" id="CP013729">
    <property type="protein sequence ID" value="ALV05282.1"/>
    <property type="molecule type" value="Genomic_DNA"/>
</dbReference>
<proteinExistence type="predicted"/>
<name>A0A0U3LFN8_9BURK</name>